<dbReference type="RefSeq" id="WP_114544758.1">
    <property type="nucleotide sequence ID" value="NZ_PPTT01000001.1"/>
</dbReference>
<dbReference type="AlphaFoldDB" id="A0A3N0IX77"/>
<dbReference type="Proteomes" id="UP000253817">
    <property type="component" value="Unassembled WGS sequence"/>
</dbReference>
<feature type="transmembrane region" description="Helical" evidence="4">
    <location>
        <begin position="143"/>
        <end position="163"/>
    </location>
</feature>
<feature type="transmembrane region" description="Helical" evidence="4">
    <location>
        <begin position="360"/>
        <end position="378"/>
    </location>
</feature>
<name>A0A3N0IX77_9ACTN</name>
<accession>A0A3N0IX77</accession>
<dbReference type="PRINTS" id="PR00038">
    <property type="entry name" value="HTHLUXR"/>
</dbReference>
<dbReference type="PROSITE" id="PS50043">
    <property type="entry name" value="HTH_LUXR_2"/>
    <property type="match status" value="1"/>
</dbReference>
<feature type="transmembrane region" description="Helical" evidence="4">
    <location>
        <begin position="169"/>
        <end position="188"/>
    </location>
</feature>
<dbReference type="Proteomes" id="UP000270112">
    <property type="component" value="Unassembled WGS sequence"/>
</dbReference>
<dbReference type="GO" id="GO:0003677">
    <property type="term" value="F:DNA binding"/>
    <property type="evidence" value="ECO:0007669"/>
    <property type="project" value="UniProtKB-KW"/>
</dbReference>
<feature type="transmembrane region" description="Helical" evidence="4">
    <location>
        <begin position="52"/>
        <end position="72"/>
    </location>
</feature>
<feature type="transmembrane region" description="Helical" evidence="4">
    <location>
        <begin position="241"/>
        <end position="260"/>
    </location>
</feature>
<evidence type="ECO:0000256" key="3">
    <source>
        <dbReference type="ARBA" id="ARBA00023163"/>
    </source>
</evidence>
<feature type="domain" description="HTH luxR-type" evidence="5">
    <location>
        <begin position="410"/>
        <end position="474"/>
    </location>
</feature>
<dbReference type="PANTHER" id="PTHR44688">
    <property type="entry name" value="DNA-BINDING TRANSCRIPTIONAL ACTIVATOR DEVR_DOSR"/>
    <property type="match status" value="1"/>
</dbReference>
<keyword evidence="2" id="KW-0238">DNA-binding</keyword>
<keyword evidence="4" id="KW-1133">Transmembrane helix</keyword>
<dbReference type="CDD" id="cd06170">
    <property type="entry name" value="LuxR_C_like"/>
    <property type="match status" value="1"/>
</dbReference>
<feature type="transmembrane region" description="Helical" evidence="4">
    <location>
        <begin position="84"/>
        <end position="106"/>
    </location>
</feature>
<dbReference type="SMART" id="SM00421">
    <property type="entry name" value="HTH_LUXR"/>
    <property type="match status" value="1"/>
</dbReference>
<protein>
    <recommendedName>
        <fullName evidence="5">HTH luxR-type domain-containing protein</fullName>
    </recommendedName>
</protein>
<feature type="transmembrane region" description="Helical" evidence="4">
    <location>
        <begin position="20"/>
        <end position="40"/>
    </location>
</feature>
<keyword evidence="4" id="KW-0812">Transmembrane</keyword>
<dbReference type="InterPro" id="IPR036388">
    <property type="entry name" value="WH-like_DNA-bd_sf"/>
</dbReference>
<gene>
    <name evidence="6" type="ORF">C1876_00465</name>
    <name evidence="7" type="ORF">DMP09_12075</name>
</gene>
<reference evidence="9" key="2">
    <citation type="submission" date="2018-05" db="EMBL/GenBank/DDBJ databases">
        <title>Genome Sequencing of selected type strains of the family Eggerthellaceae.</title>
        <authorList>
            <person name="Danylec N."/>
            <person name="Stoll D.A."/>
            <person name="Doetsch A."/>
            <person name="Huch M."/>
        </authorList>
    </citation>
    <scope>NUCLEOTIDE SEQUENCE [LARGE SCALE GENOMIC DNA]</scope>
    <source>
        <strain evidence="9">DSM 16107</strain>
    </source>
</reference>
<evidence type="ECO:0000259" key="5">
    <source>
        <dbReference type="PROSITE" id="PS50043"/>
    </source>
</evidence>
<comment type="caution">
    <text evidence="7">The sequence shown here is derived from an EMBL/GenBank/DDBJ whole genome shotgun (WGS) entry which is preliminary data.</text>
</comment>
<reference evidence="7" key="3">
    <citation type="journal article" date="2019" name="Microbiol. Resour. Announc.">
        <title>Draft Genome Sequences of Type Strains of Gordonibacter faecihominis, Paraeggerthella hongkongensis, Parvibacter caecicola,Slackia equolifaciens, Slackia faecicanis, and Slackia isoflavoniconvertens.</title>
        <authorList>
            <person name="Danylec N."/>
            <person name="Stoll D.A."/>
            <person name="Dotsch A."/>
            <person name="Huch M."/>
        </authorList>
    </citation>
    <scope>NUCLEOTIDE SEQUENCE</scope>
    <source>
        <strain evidence="7">DSM 16107</strain>
    </source>
</reference>
<dbReference type="EMBL" id="PPTT01000001">
    <property type="protein sequence ID" value="RDB71811.1"/>
    <property type="molecule type" value="Genomic_DNA"/>
</dbReference>
<feature type="transmembrane region" description="Helical" evidence="4">
    <location>
        <begin position="296"/>
        <end position="318"/>
    </location>
</feature>
<dbReference type="Gene3D" id="1.10.10.10">
    <property type="entry name" value="Winged helix-like DNA-binding domain superfamily/Winged helix DNA-binding domain"/>
    <property type="match status" value="1"/>
</dbReference>
<evidence type="ECO:0000313" key="6">
    <source>
        <dbReference type="EMBL" id="RDB71811.1"/>
    </source>
</evidence>
<evidence type="ECO:0000313" key="7">
    <source>
        <dbReference type="EMBL" id="RNM40922.1"/>
    </source>
</evidence>
<dbReference type="SUPFAM" id="SSF46894">
    <property type="entry name" value="C-terminal effector domain of the bipartite response regulators"/>
    <property type="match status" value="1"/>
</dbReference>
<evidence type="ECO:0000313" key="8">
    <source>
        <dbReference type="Proteomes" id="UP000253817"/>
    </source>
</evidence>
<dbReference type="EMBL" id="QICC01000057">
    <property type="protein sequence ID" value="RNM40922.1"/>
    <property type="molecule type" value="Genomic_DNA"/>
</dbReference>
<dbReference type="OrthoDB" id="134985at2"/>
<proteinExistence type="predicted"/>
<keyword evidence="8" id="KW-1185">Reference proteome</keyword>
<feature type="transmembrane region" description="Helical" evidence="4">
    <location>
        <begin position="209"/>
        <end position="235"/>
    </location>
</feature>
<dbReference type="GO" id="GO:0006355">
    <property type="term" value="P:regulation of DNA-templated transcription"/>
    <property type="evidence" value="ECO:0007669"/>
    <property type="project" value="InterPro"/>
</dbReference>
<evidence type="ECO:0000313" key="9">
    <source>
        <dbReference type="Proteomes" id="UP000270112"/>
    </source>
</evidence>
<evidence type="ECO:0000256" key="4">
    <source>
        <dbReference type="SAM" id="Phobius"/>
    </source>
</evidence>
<keyword evidence="4" id="KW-0472">Membrane</keyword>
<dbReference type="Pfam" id="PF00196">
    <property type="entry name" value="GerE"/>
    <property type="match status" value="1"/>
</dbReference>
<sequence>MGVRESRASSEGISGILEYFGMRLSLFPFGLGLSFCYTYSTQRLVFNDVEGIFQVVQYLGTALSCIVMFFLSRRAGENLSTKRGALLVLPVLAGAVAMMLVVPSPLSNSNVVVLALGAMSGMFIGWLYLVWGSFYKQLDVKPAIWCVLGSLVLSAVLKLFIAFLHSDVIGAFACAAFPLLSMGCWWIANKERPPSKLKVERFSAKTLYTLKNMGFGVMLFAFAIGLFMSMGLQVFSLPIEFRIVAHVVTVAVGVSALFVAYRWKEDFEFSNLWFIVLLMAATGLVVAGFGEGTMGSLSIAIFTAAQMFVIVFYYLALADVAHNSSYTSDMVYGFGWSLYALCMGLGFLPIHVVTVELNQLALSLAILYLLLIALFFFMRVHQSRELRLFADLNPTLTGDRLTLLTEQIDRLAVKHGLSDREIEVILLYAQGRNRAFISQELFISENTVRDHIKNVYQKMRIHNKQELIDIIQGI</sequence>
<feature type="transmembrane region" description="Helical" evidence="4">
    <location>
        <begin position="112"/>
        <end position="131"/>
    </location>
</feature>
<dbReference type="InterPro" id="IPR000792">
    <property type="entry name" value="Tscrpt_reg_LuxR_C"/>
</dbReference>
<dbReference type="InterPro" id="IPR016032">
    <property type="entry name" value="Sig_transdc_resp-reg_C-effctor"/>
</dbReference>
<evidence type="ECO:0000256" key="1">
    <source>
        <dbReference type="ARBA" id="ARBA00023015"/>
    </source>
</evidence>
<keyword evidence="3" id="KW-0804">Transcription</keyword>
<feature type="transmembrane region" description="Helical" evidence="4">
    <location>
        <begin position="330"/>
        <end position="354"/>
    </location>
</feature>
<organism evidence="7 9">
    <name type="scientific">Eggerthella sinensis</name>
    <dbReference type="NCBI Taxonomy" id="242230"/>
    <lineage>
        <taxon>Bacteria</taxon>
        <taxon>Bacillati</taxon>
        <taxon>Actinomycetota</taxon>
        <taxon>Coriobacteriia</taxon>
        <taxon>Eggerthellales</taxon>
        <taxon>Eggerthellaceae</taxon>
        <taxon>Eggerthella</taxon>
    </lineage>
</organism>
<evidence type="ECO:0000256" key="2">
    <source>
        <dbReference type="ARBA" id="ARBA00023125"/>
    </source>
</evidence>
<feature type="transmembrane region" description="Helical" evidence="4">
    <location>
        <begin position="272"/>
        <end position="290"/>
    </location>
</feature>
<keyword evidence="1" id="KW-0805">Transcription regulation</keyword>
<reference evidence="6 8" key="1">
    <citation type="journal article" date="2018" name="Elife">
        <title>Discovery and characterization of a prevalent human gut bacterial enzyme sufficient for the inactivation of a family of plant toxins.</title>
        <authorList>
            <person name="Koppel N."/>
            <person name="Bisanz J.E."/>
            <person name="Pandelia M.E."/>
            <person name="Turnbaugh P.J."/>
            <person name="Balskus E.P."/>
        </authorList>
    </citation>
    <scope>NUCLEOTIDE SEQUENCE [LARGE SCALE GENOMIC DNA]</scope>
    <source>
        <strain evidence="6 8">DSM 16107</strain>
    </source>
</reference>
<dbReference type="PANTHER" id="PTHR44688:SF16">
    <property type="entry name" value="DNA-BINDING TRANSCRIPTIONAL ACTIVATOR DEVR_DOSR"/>
    <property type="match status" value="1"/>
</dbReference>